<evidence type="ECO:0000313" key="2">
    <source>
        <dbReference type="EMBL" id="KZO90265.1"/>
    </source>
</evidence>
<proteinExistence type="predicted"/>
<reference evidence="2 3" key="1">
    <citation type="journal article" date="2016" name="Mol. Biol. Evol.">
        <title>Comparative Genomics of Early-Diverging Mushroom-Forming Fungi Provides Insights into the Origins of Lignocellulose Decay Capabilities.</title>
        <authorList>
            <person name="Nagy L.G."/>
            <person name="Riley R."/>
            <person name="Tritt A."/>
            <person name="Adam C."/>
            <person name="Daum C."/>
            <person name="Floudas D."/>
            <person name="Sun H."/>
            <person name="Yadav J.S."/>
            <person name="Pangilinan J."/>
            <person name="Larsson K.H."/>
            <person name="Matsuura K."/>
            <person name="Barry K."/>
            <person name="Labutti K."/>
            <person name="Kuo R."/>
            <person name="Ohm R.A."/>
            <person name="Bhattacharya S.S."/>
            <person name="Shirouzu T."/>
            <person name="Yoshinaga Y."/>
            <person name="Martin F.M."/>
            <person name="Grigoriev I.V."/>
            <person name="Hibbett D.S."/>
        </authorList>
    </citation>
    <scope>NUCLEOTIDE SEQUENCE [LARGE SCALE GENOMIC DNA]</scope>
    <source>
        <strain evidence="2 3">TUFC12733</strain>
    </source>
</reference>
<evidence type="ECO:0000256" key="1">
    <source>
        <dbReference type="SAM" id="MobiDB-lite"/>
    </source>
</evidence>
<keyword evidence="3" id="KW-1185">Reference proteome</keyword>
<dbReference type="EMBL" id="KV417347">
    <property type="protein sequence ID" value="KZO90265.1"/>
    <property type="molecule type" value="Genomic_DNA"/>
</dbReference>
<name>A0A167G7Q6_CALVF</name>
<dbReference type="Proteomes" id="UP000076738">
    <property type="component" value="Unassembled WGS sequence"/>
</dbReference>
<evidence type="ECO:0000313" key="3">
    <source>
        <dbReference type="Proteomes" id="UP000076738"/>
    </source>
</evidence>
<accession>A0A167G7Q6</accession>
<feature type="compositionally biased region" description="Low complexity" evidence="1">
    <location>
        <begin position="137"/>
        <end position="146"/>
    </location>
</feature>
<protein>
    <submittedName>
        <fullName evidence="2">Uncharacterized protein</fullName>
    </submittedName>
</protein>
<organism evidence="2 3">
    <name type="scientific">Calocera viscosa (strain TUFC12733)</name>
    <dbReference type="NCBI Taxonomy" id="1330018"/>
    <lineage>
        <taxon>Eukaryota</taxon>
        <taxon>Fungi</taxon>
        <taxon>Dikarya</taxon>
        <taxon>Basidiomycota</taxon>
        <taxon>Agaricomycotina</taxon>
        <taxon>Dacrymycetes</taxon>
        <taxon>Dacrymycetales</taxon>
        <taxon>Dacrymycetaceae</taxon>
        <taxon>Calocera</taxon>
    </lineage>
</organism>
<feature type="compositionally biased region" description="Low complexity" evidence="1">
    <location>
        <begin position="77"/>
        <end position="109"/>
    </location>
</feature>
<sequence length="146" mass="15723">MLVPGTASPRADLFGYHWGNHPTIDSLYSYGSQYDILEQLGGHLSYRPTTFFNTPPTFLKKFLILSPILLRASISPISSSKSRAATSSSHSSSSPRLRCCQVSTSSSSSNERAAEYGTIRPLGVRVATSSGTRRRSVSACSSASRS</sequence>
<feature type="region of interest" description="Disordered" evidence="1">
    <location>
        <begin position="77"/>
        <end position="146"/>
    </location>
</feature>
<gene>
    <name evidence="2" type="ORF">CALVIDRAFT_411287</name>
</gene>
<dbReference type="AlphaFoldDB" id="A0A167G7Q6"/>